<reference evidence="1 2" key="1">
    <citation type="submission" date="2018-08" db="EMBL/GenBank/DDBJ databases">
        <title>A genome reference for cultivated species of the human gut microbiota.</title>
        <authorList>
            <person name="Zou Y."/>
            <person name="Xue W."/>
            <person name="Luo G."/>
        </authorList>
    </citation>
    <scope>NUCLEOTIDE SEQUENCE [LARGE SCALE GENOMIC DNA]</scope>
    <source>
        <strain evidence="1 2">TM10-3</strain>
    </source>
</reference>
<evidence type="ECO:0000313" key="1">
    <source>
        <dbReference type="EMBL" id="RGI67155.1"/>
    </source>
</evidence>
<dbReference type="InterPro" id="IPR036689">
    <property type="entry name" value="ESAT-6-like_sf"/>
</dbReference>
<dbReference type="RefSeq" id="WP_117482642.1">
    <property type="nucleotide sequence ID" value="NZ_QSOB01000013.1"/>
</dbReference>
<dbReference type="Gene3D" id="1.10.287.1060">
    <property type="entry name" value="ESAT-6-like"/>
    <property type="match status" value="1"/>
</dbReference>
<proteinExistence type="predicted"/>
<protein>
    <submittedName>
        <fullName evidence="1">WXG100 family type VII secretion target</fullName>
    </submittedName>
</protein>
<sequence length="96" mass="10496">MSIRMNTEDVIARGQEIGSHVEDVTTLQNYLNDVVNNQLPELWEGSGYEGFAARVAEMAPSFEAMRELISDIGQGVVTNAQQYAEFDQAAGTANRG</sequence>
<dbReference type="Proteomes" id="UP000260642">
    <property type="component" value="Unassembled WGS sequence"/>
</dbReference>
<dbReference type="EMBL" id="QSOB01000013">
    <property type="protein sequence ID" value="RGI67155.1"/>
    <property type="molecule type" value="Genomic_DNA"/>
</dbReference>
<dbReference type="InterPro" id="IPR010310">
    <property type="entry name" value="T7SS_ESAT-6-like"/>
</dbReference>
<comment type="caution">
    <text evidence="1">The sequence shown here is derived from an EMBL/GenBank/DDBJ whole genome shotgun (WGS) entry which is preliminary data.</text>
</comment>
<accession>A0A3E4E8R7</accession>
<organism evidence="1 2">
    <name type="scientific">Agathobacter rectalis</name>
    <dbReference type="NCBI Taxonomy" id="39491"/>
    <lineage>
        <taxon>Bacteria</taxon>
        <taxon>Bacillati</taxon>
        <taxon>Bacillota</taxon>
        <taxon>Clostridia</taxon>
        <taxon>Lachnospirales</taxon>
        <taxon>Lachnospiraceae</taxon>
        <taxon>Agathobacter</taxon>
    </lineage>
</organism>
<dbReference type="Pfam" id="PF06013">
    <property type="entry name" value="WXG100"/>
    <property type="match status" value="1"/>
</dbReference>
<evidence type="ECO:0000313" key="2">
    <source>
        <dbReference type="Proteomes" id="UP000260642"/>
    </source>
</evidence>
<dbReference type="AlphaFoldDB" id="A0A3E4E8R7"/>
<dbReference type="SUPFAM" id="SSF140453">
    <property type="entry name" value="EsxAB dimer-like"/>
    <property type="match status" value="1"/>
</dbReference>
<name>A0A3E4E8R7_9FIRM</name>
<gene>
    <name evidence="1" type="ORF">DXD95_09695</name>
</gene>